<sequence>MSSLADKVVLITGGSKGIGAATATAFVNAGARVAVNYGRDTTQAEKFVNELGPKHAFAVQADAGSIAGAEKMVKETVEKYGTIDVLILNAGVLPMKTVETTSEQDFDSTFALNVKGPYFLVQKALPHLKPGSRIIFVSTSVMHASTLSPPYTLYASTKGAIEQMTHAMAKDLASKGINVNAVAPGPTATELLLKGKSEQMINTIAGFSPFHKLGEPAELADVFVFLASEGSRWISGQVILVNGAFSFQ</sequence>
<evidence type="ECO:0000256" key="1">
    <source>
        <dbReference type="ARBA" id="ARBA00006484"/>
    </source>
</evidence>
<name>M2NIX2_BAUPA</name>
<dbReference type="Pfam" id="PF13561">
    <property type="entry name" value="adh_short_C2"/>
    <property type="match status" value="1"/>
</dbReference>
<dbReference type="OMA" id="AEYMVAQ"/>
<dbReference type="RefSeq" id="XP_007674082.1">
    <property type="nucleotide sequence ID" value="XM_007675892.1"/>
</dbReference>
<evidence type="ECO:0000313" key="5">
    <source>
        <dbReference type="Proteomes" id="UP000011761"/>
    </source>
</evidence>
<keyword evidence="5" id="KW-1185">Reference proteome</keyword>
<dbReference type="PANTHER" id="PTHR48107:SF7">
    <property type="entry name" value="RE15974P"/>
    <property type="match status" value="1"/>
</dbReference>
<evidence type="ECO:0008006" key="6">
    <source>
        <dbReference type="Google" id="ProtNLM"/>
    </source>
</evidence>
<dbReference type="InterPro" id="IPR036291">
    <property type="entry name" value="NAD(P)-bd_dom_sf"/>
</dbReference>
<dbReference type="PRINTS" id="PR00080">
    <property type="entry name" value="SDRFAMILY"/>
</dbReference>
<proteinExistence type="inferred from homology"/>
<dbReference type="InterPro" id="IPR020904">
    <property type="entry name" value="Sc_DH/Rdtase_CS"/>
</dbReference>
<dbReference type="Gene3D" id="3.40.50.720">
    <property type="entry name" value="NAD(P)-binding Rossmann-like Domain"/>
    <property type="match status" value="1"/>
</dbReference>
<dbReference type="STRING" id="717646.M2NIX2"/>
<dbReference type="OrthoDB" id="47007at2759"/>
<reference evidence="4 5" key="1">
    <citation type="journal article" date="2012" name="PLoS Pathog.">
        <title>Diverse lifestyles and strategies of plant pathogenesis encoded in the genomes of eighteen Dothideomycetes fungi.</title>
        <authorList>
            <person name="Ohm R.A."/>
            <person name="Feau N."/>
            <person name="Henrissat B."/>
            <person name="Schoch C.L."/>
            <person name="Horwitz B.A."/>
            <person name="Barry K.W."/>
            <person name="Condon B.J."/>
            <person name="Copeland A.C."/>
            <person name="Dhillon B."/>
            <person name="Glaser F."/>
            <person name="Hesse C.N."/>
            <person name="Kosti I."/>
            <person name="LaButti K."/>
            <person name="Lindquist E.A."/>
            <person name="Lucas S."/>
            <person name="Salamov A.A."/>
            <person name="Bradshaw R.E."/>
            <person name="Ciuffetti L."/>
            <person name="Hamelin R.C."/>
            <person name="Kema G.H.J."/>
            <person name="Lawrence C."/>
            <person name="Scott J.A."/>
            <person name="Spatafora J.W."/>
            <person name="Turgeon B.G."/>
            <person name="de Wit P.J.G.M."/>
            <person name="Zhong S."/>
            <person name="Goodwin S.B."/>
            <person name="Grigoriev I.V."/>
        </authorList>
    </citation>
    <scope>NUCLEOTIDE SEQUENCE [LARGE SCALE GENOMIC DNA]</scope>
    <source>
        <strain evidence="4 5">UAMH 10762</strain>
    </source>
</reference>
<dbReference type="SUPFAM" id="SSF51735">
    <property type="entry name" value="NAD(P)-binding Rossmann-fold domains"/>
    <property type="match status" value="1"/>
</dbReference>
<gene>
    <name evidence="4" type="ORF">BAUCODRAFT_146021</name>
</gene>
<dbReference type="EMBL" id="KB445552">
    <property type="protein sequence ID" value="EMC99035.1"/>
    <property type="molecule type" value="Genomic_DNA"/>
</dbReference>
<organism evidence="4 5">
    <name type="scientific">Baudoinia panamericana (strain UAMH 10762)</name>
    <name type="common">Angels' share fungus</name>
    <name type="synonym">Baudoinia compniacensis (strain UAMH 10762)</name>
    <dbReference type="NCBI Taxonomy" id="717646"/>
    <lineage>
        <taxon>Eukaryota</taxon>
        <taxon>Fungi</taxon>
        <taxon>Dikarya</taxon>
        <taxon>Ascomycota</taxon>
        <taxon>Pezizomycotina</taxon>
        <taxon>Dothideomycetes</taxon>
        <taxon>Dothideomycetidae</taxon>
        <taxon>Mycosphaerellales</taxon>
        <taxon>Teratosphaeriaceae</taxon>
        <taxon>Baudoinia</taxon>
    </lineage>
</organism>
<evidence type="ECO:0000313" key="4">
    <source>
        <dbReference type="EMBL" id="EMC99035.1"/>
    </source>
</evidence>
<dbReference type="AlphaFoldDB" id="M2NIX2"/>
<dbReference type="InterPro" id="IPR002347">
    <property type="entry name" value="SDR_fam"/>
</dbReference>
<dbReference type="PANTHER" id="PTHR48107">
    <property type="entry name" value="NADPH-DEPENDENT ALDEHYDE REDUCTASE-LIKE PROTEIN, CHLOROPLASTIC-RELATED"/>
    <property type="match status" value="1"/>
</dbReference>
<dbReference type="FunFam" id="3.40.50.720:FF:000084">
    <property type="entry name" value="Short-chain dehydrogenase reductase"/>
    <property type="match status" value="1"/>
</dbReference>
<keyword evidence="3" id="KW-0560">Oxidoreductase</keyword>
<dbReference type="GeneID" id="19108647"/>
<evidence type="ECO:0000256" key="2">
    <source>
        <dbReference type="ARBA" id="ARBA00022857"/>
    </source>
</evidence>
<dbReference type="eggNOG" id="KOG0725">
    <property type="taxonomic scope" value="Eukaryota"/>
</dbReference>
<dbReference type="PRINTS" id="PR00081">
    <property type="entry name" value="GDHRDH"/>
</dbReference>
<dbReference type="PROSITE" id="PS00061">
    <property type="entry name" value="ADH_SHORT"/>
    <property type="match status" value="1"/>
</dbReference>
<protein>
    <recommendedName>
        <fullName evidence="6">NAD(P)-binding protein</fullName>
    </recommendedName>
</protein>
<comment type="similarity">
    <text evidence="1">Belongs to the short-chain dehydrogenases/reductases (SDR) family.</text>
</comment>
<accession>M2NIX2</accession>
<evidence type="ECO:0000256" key="3">
    <source>
        <dbReference type="ARBA" id="ARBA00023002"/>
    </source>
</evidence>
<dbReference type="KEGG" id="bcom:BAUCODRAFT_146021"/>
<dbReference type="HOGENOM" id="CLU_010194_1_3_1"/>
<keyword evidence="2" id="KW-0521">NADP</keyword>
<dbReference type="Proteomes" id="UP000011761">
    <property type="component" value="Unassembled WGS sequence"/>
</dbReference>
<dbReference type="GO" id="GO:0016614">
    <property type="term" value="F:oxidoreductase activity, acting on CH-OH group of donors"/>
    <property type="evidence" value="ECO:0007669"/>
    <property type="project" value="UniProtKB-ARBA"/>
</dbReference>